<dbReference type="CDD" id="cd03225">
    <property type="entry name" value="ABC_cobalt_CbiO_domain1"/>
    <property type="match status" value="1"/>
</dbReference>
<dbReference type="InterPro" id="IPR015856">
    <property type="entry name" value="ABC_transpr_CbiO/EcfA_su"/>
</dbReference>
<comment type="similarity">
    <text evidence="2">Belongs to the ABC transporter superfamily.</text>
</comment>
<dbReference type="EMBL" id="QAOM01000028">
    <property type="protein sequence ID" value="PTQ80475.1"/>
    <property type="molecule type" value="Genomic_DNA"/>
</dbReference>
<feature type="domain" description="ABC transporter" evidence="9">
    <location>
        <begin position="4"/>
        <end position="236"/>
    </location>
</feature>
<evidence type="ECO:0000256" key="1">
    <source>
        <dbReference type="ARBA" id="ARBA00004202"/>
    </source>
</evidence>
<dbReference type="Pfam" id="PF00005">
    <property type="entry name" value="ABC_tran"/>
    <property type="match status" value="1"/>
</dbReference>
<evidence type="ECO:0000256" key="5">
    <source>
        <dbReference type="ARBA" id="ARBA00022741"/>
    </source>
</evidence>
<evidence type="ECO:0000256" key="2">
    <source>
        <dbReference type="ARBA" id="ARBA00005417"/>
    </source>
</evidence>
<dbReference type="Proteomes" id="UP000244161">
    <property type="component" value="Unassembled WGS sequence"/>
</dbReference>
<dbReference type="InterPro" id="IPR003439">
    <property type="entry name" value="ABC_transporter-like_ATP-bd"/>
</dbReference>
<evidence type="ECO:0000256" key="3">
    <source>
        <dbReference type="ARBA" id="ARBA00022448"/>
    </source>
</evidence>
<dbReference type="AlphaFoldDB" id="A0A2T5I9H3"/>
<dbReference type="GO" id="GO:0005524">
    <property type="term" value="F:ATP binding"/>
    <property type="evidence" value="ECO:0007669"/>
    <property type="project" value="UniProtKB-KW"/>
</dbReference>
<dbReference type="GO" id="GO:0016887">
    <property type="term" value="F:ATP hydrolysis activity"/>
    <property type="evidence" value="ECO:0007669"/>
    <property type="project" value="InterPro"/>
</dbReference>
<dbReference type="InterPro" id="IPR050095">
    <property type="entry name" value="ECF_ABC_transporter_ATP-bd"/>
</dbReference>
<dbReference type="PROSITE" id="PS50893">
    <property type="entry name" value="ABC_TRANSPORTER_2"/>
    <property type="match status" value="1"/>
</dbReference>
<reference evidence="10 11" key="1">
    <citation type="submission" date="2018-04" db="EMBL/GenBank/DDBJ databases">
        <title>Genomic Encyclopedia of Archaeal and Bacterial Type Strains, Phase II (KMG-II): from individual species to whole genera.</title>
        <authorList>
            <person name="Goeker M."/>
        </authorList>
    </citation>
    <scope>NUCLEOTIDE SEQUENCE [LARGE SCALE GENOMIC DNA]</scope>
    <source>
        <strain evidence="10 11">DSM 18806</strain>
    </source>
</reference>
<keyword evidence="11" id="KW-1185">Reference proteome</keyword>
<dbReference type="InterPro" id="IPR003593">
    <property type="entry name" value="AAA+_ATPase"/>
</dbReference>
<accession>A0A2T5I9H3</accession>
<dbReference type="PANTHER" id="PTHR43553">
    <property type="entry name" value="HEAVY METAL TRANSPORTER"/>
    <property type="match status" value="1"/>
</dbReference>
<evidence type="ECO:0000256" key="7">
    <source>
        <dbReference type="ARBA" id="ARBA00022967"/>
    </source>
</evidence>
<evidence type="ECO:0000256" key="8">
    <source>
        <dbReference type="ARBA" id="ARBA00023136"/>
    </source>
</evidence>
<dbReference type="PANTHER" id="PTHR43553:SF24">
    <property type="entry name" value="ENERGY-COUPLING FACTOR TRANSPORTER ATP-BINDING PROTEIN ECFA1"/>
    <property type="match status" value="1"/>
</dbReference>
<protein>
    <submittedName>
        <fullName evidence="10">Energy-coupling factor transport system ATP-binding protein</fullName>
    </submittedName>
</protein>
<evidence type="ECO:0000259" key="9">
    <source>
        <dbReference type="PROSITE" id="PS50893"/>
    </source>
</evidence>
<keyword evidence="4" id="KW-1003">Cell membrane</keyword>
<keyword evidence="3" id="KW-0813">Transport</keyword>
<evidence type="ECO:0000313" key="11">
    <source>
        <dbReference type="Proteomes" id="UP000244161"/>
    </source>
</evidence>
<comment type="caution">
    <text evidence="10">The sequence shown here is derived from an EMBL/GenBank/DDBJ whole genome shotgun (WGS) entry which is preliminary data.</text>
</comment>
<dbReference type="SMART" id="SM00382">
    <property type="entry name" value="AAA"/>
    <property type="match status" value="1"/>
</dbReference>
<keyword evidence="5" id="KW-0547">Nucleotide-binding</keyword>
<dbReference type="OrthoDB" id="9784332at2"/>
<proteinExistence type="inferred from homology"/>
<name>A0A2T5I9H3_9LACT</name>
<evidence type="ECO:0000256" key="4">
    <source>
        <dbReference type="ARBA" id="ARBA00022475"/>
    </source>
</evidence>
<keyword evidence="8" id="KW-0472">Membrane</keyword>
<dbReference type="InterPro" id="IPR027417">
    <property type="entry name" value="P-loop_NTPase"/>
</dbReference>
<dbReference type="GO" id="GO:0043190">
    <property type="term" value="C:ATP-binding cassette (ABC) transporter complex"/>
    <property type="evidence" value="ECO:0007669"/>
    <property type="project" value="TreeGrafter"/>
</dbReference>
<dbReference type="GO" id="GO:0042626">
    <property type="term" value="F:ATPase-coupled transmembrane transporter activity"/>
    <property type="evidence" value="ECO:0007669"/>
    <property type="project" value="TreeGrafter"/>
</dbReference>
<comment type="subcellular location">
    <subcellularLocation>
        <location evidence="1">Cell membrane</location>
        <topology evidence="1">Peripheral membrane protein</topology>
    </subcellularLocation>
</comment>
<organism evidence="10 11">
    <name type="scientific">Trichococcus patagoniensis</name>
    <dbReference type="NCBI Taxonomy" id="382641"/>
    <lineage>
        <taxon>Bacteria</taxon>
        <taxon>Bacillati</taxon>
        <taxon>Bacillota</taxon>
        <taxon>Bacilli</taxon>
        <taxon>Lactobacillales</taxon>
        <taxon>Carnobacteriaceae</taxon>
        <taxon>Trichococcus</taxon>
    </lineage>
</organism>
<dbReference type="Gene3D" id="3.40.50.300">
    <property type="entry name" value="P-loop containing nucleotide triphosphate hydrolases"/>
    <property type="match status" value="1"/>
</dbReference>
<dbReference type="FunFam" id="3.40.50.300:FF:000224">
    <property type="entry name" value="Energy-coupling factor transporter ATP-binding protein EcfA"/>
    <property type="match status" value="1"/>
</dbReference>
<evidence type="ECO:0000313" key="10">
    <source>
        <dbReference type="EMBL" id="PTQ80475.1"/>
    </source>
</evidence>
<dbReference type="RefSeq" id="WP_108033756.1">
    <property type="nucleotide sequence ID" value="NZ_QAOM01000028.1"/>
</dbReference>
<sequence length="269" mass="29415">MSELRIEKLHFAYDKATPVIKGIDLVLDDRTTAIIGQNGSGKTTFVKLLKGLLRPYSGRILLDGADIATMTVAQIAKKIGLVFQNPDDQIFKQTVLDEVMVGPLNIGQSLDQARSSSRAALEQVQLADVEQVNPYDLNLAQRKMVAVASILAMDTPVVIFDEPTMGQDVAGKAIIKKVIEDLHEEGKAVFCILHDMDFAAAVFERVVVFSQGQLLLEGDAREVFSKKELLQQAYLDQPQAMKIAQVLGIPGNLLTVEEVEAALKEGVNQ</sequence>
<gene>
    <name evidence="10" type="ORF">C8U37_1283</name>
</gene>
<evidence type="ECO:0000256" key="6">
    <source>
        <dbReference type="ARBA" id="ARBA00022840"/>
    </source>
</evidence>
<keyword evidence="7" id="KW-1278">Translocase</keyword>
<keyword evidence="6 10" id="KW-0067">ATP-binding</keyword>
<dbReference type="SUPFAM" id="SSF52540">
    <property type="entry name" value="P-loop containing nucleoside triphosphate hydrolases"/>
    <property type="match status" value="1"/>
</dbReference>